<proteinExistence type="predicted"/>
<reference evidence="2 3" key="1">
    <citation type="submission" date="2006-04" db="EMBL/GenBank/DDBJ databases">
        <authorList>
            <person name="Nierman W.C."/>
        </authorList>
    </citation>
    <scope>NUCLEOTIDE SEQUENCE [LARGE SCALE GENOMIC DNA]</scope>
    <source>
        <strain evidence="2 3">DW4/3-1</strain>
    </source>
</reference>
<gene>
    <name evidence="2" type="ORF">STIAU_6481</name>
</gene>
<comment type="caution">
    <text evidence="2">The sequence shown here is derived from an EMBL/GenBank/DDBJ whole genome shotgun (WGS) entry which is preliminary data.</text>
</comment>
<feature type="region of interest" description="Disordered" evidence="1">
    <location>
        <begin position="516"/>
        <end position="548"/>
    </location>
</feature>
<name>Q08YT3_STIAD</name>
<evidence type="ECO:0000313" key="2">
    <source>
        <dbReference type="EMBL" id="EAU65630.1"/>
    </source>
</evidence>
<accession>Q08YT3</accession>
<protein>
    <submittedName>
        <fullName evidence="2">Uncharacterized protein</fullName>
    </submittedName>
</protein>
<evidence type="ECO:0000256" key="1">
    <source>
        <dbReference type="SAM" id="MobiDB-lite"/>
    </source>
</evidence>
<dbReference type="Proteomes" id="UP000032702">
    <property type="component" value="Unassembled WGS sequence"/>
</dbReference>
<evidence type="ECO:0000313" key="3">
    <source>
        <dbReference type="Proteomes" id="UP000032702"/>
    </source>
</evidence>
<dbReference type="EMBL" id="AAMD01000076">
    <property type="protein sequence ID" value="EAU65630.1"/>
    <property type="molecule type" value="Genomic_DNA"/>
</dbReference>
<organism evidence="2 3">
    <name type="scientific">Stigmatella aurantiaca (strain DW4/3-1)</name>
    <dbReference type="NCBI Taxonomy" id="378806"/>
    <lineage>
        <taxon>Bacteria</taxon>
        <taxon>Pseudomonadati</taxon>
        <taxon>Myxococcota</taxon>
        <taxon>Myxococcia</taxon>
        <taxon>Myxococcales</taxon>
        <taxon>Cystobacterineae</taxon>
        <taxon>Archangiaceae</taxon>
        <taxon>Stigmatella</taxon>
    </lineage>
</organism>
<sequence>MGFPLVRRQDLPGRAIQCLRGAADRRRGRELRPIDNHGGEGGGQYLPGHLAQERLAHPSPDALLPGQGECHVADAPVQVRHPDLQATGHGASVPDTQVGVRELAFQEKAIHGLSRRRWVRDGHGMKRGLGGRALVLGNLSRPDHPVVALHAGLQPRAWQGVNHVAREQFIRAIPTEHGLDVVPDQRGGALHDRRLAGGLQGADGARKGFQQGVRFEAVLMVMRAQGLGQPPAHGEIRQGGIIGQGEGVDLPGAALRQQRGQQGAIDPTREEDAHGMVGHPLAAHRLREPLAQQLDPVFLALGKGEGAGWAVPSRAQGQRAVRLARDLQGASGGDLAHGLEERALPKGEAEGGPLEEGGAVQLPRQRWIHEQRFELRGEHEPAPPVDEGVVQGLDAEGIPDQREPRSIREGEGEHAFQLFQAGQSALLQGAQQHLGVAACLEGDALLFEAPAQRRVVVQLSVVDERQPCPARHGLGAALPVQEAQARVAQSRLAHHGRSVPIRAAVVEPPRHALEQHGIRPTKDASNAAHGRLLGGSGPLTHPREGRLA</sequence>
<dbReference type="AlphaFoldDB" id="Q08YT3"/>